<dbReference type="AlphaFoldDB" id="A0A8J6HKN1"/>
<evidence type="ECO:0000313" key="3">
    <source>
        <dbReference type="Proteomes" id="UP000719412"/>
    </source>
</evidence>
<feature type="region of interest" description="Disordered" evidence="1">
    <location>
        <begin position="84"/>
        <end position="149"/>
    </location>
</feature>
<name>A0A8J6HKN1_TENMO</name>
<gene>
    <name evidence="2" type="ORF">GEV33_002311</name>
</gene>
<protein>
    <submittedName>
        <fullName evidence="2">Uncharacterized protein</fullName>
    </submittedName>
</protein>
<sequence>MLCVKLTNSLVTSRKSAPAATCGELACTWYEEYVQFMSASSTIHTEKSGSVFRQRESDVMDRNSMRLGLRTTGQSVGLRLLRATKRPRGSNGAPIGALPDRTPRGTLRPPRRATRETLLCGRTRRTAENRYGRRDFPADRRSELSAGDKKRRRKKRFLYECAEETATRTTKGCLAAHILQSTTTKLDYKY</sequence>
<accession>A0A8J6HKN1</accession>
<reference evidence="2" key="2">
    <citation type="submission" date="2021-08" db="EMBL/GenBank/DDBJ databases">
        <authorList>
            <person name="Eriksson T."/>
        </authorList>
    </citation>
    <scope>NUCLEOTIDE SEQUENCE</scope>
    <source>
        <strain evidence="2">Stoneville</strain>
        <tissue evidence="2">Whole head</tissue>
    </source>
</reference>
<evidence type="ECO:0000313" key="2">
    <source>
        <dbReference type="EMBL" id="KAH0820480.1"/>
    </source>
</evidence>
<comment type="caution">
    <text evidence="2">The sequence shown here is derived from an EMBL/GenBank/DDBJ whole genome shotgun (WGS) entry which is preliminary data.</text>
</comment>
<proteinExistence type="predicted"/>
<reference evidence="2" key="1">
    <citation type="journal article" date="2020" name="J Insects Food Feed">
        <title>The yellow mealworm (Tenebrio molitor) genome: a resource for the emerging insects as food and feed industry.</title>
        <authorList>
            <person name="Eriksson T."/>
            <person name="Andere A."/>
            <person name="Kelstrup H."/>
            <person name="Emery V."/>
            <person name="Picard C."/>
        </authorList>
    </citation>
    <scope>NUCLEOTIDE SEQUENCE</scope>
    <source>
        <strain evidence="2">Stoneville</strain>
        <tissue evidence="2">Whole head</tissue>
    </source>
</reference>
<dbReference type="Proteomes" id="UP000719412">
    <property type="component" value="Unassembled WGS sequence"/>
</dbReference>
<evidence type="ECO:0000256" key="1">
    <source>
        <dbReference type="SAM" id="MobiDB-lite"/>
    </source>
</evidence>
<dbReference type="EMBL" id="JABDTM020011801">
    <property type="protein sequence ID" value="KAH0820480.1"/>
    <property type="molecule type" value="Genomic_DNA"/>
</dbReference>
<feature type="compositionally biased region" description="Basic and acidic residues" evidence="1">
    <location>
        <begin position="125"/>
        <end position="148"/>
    </location>
</feature>
<keyword evidence="3" id="KW-1185">Reference proteome</keyword>
<organism evidence="2 3">
    <name type="scientific">Tenebrio molitor</name>
    <name type="common">Yellow mealworm beetle</name>
    <dbReference type="NCBI Taxonomy" id="7067"/>
    <lineage>
        <taxon>Eukaryota</taxon>
        <taxon>Metazoa</taxon>
        <taxon>Ecdysozoa</taxon>
        <taxon>Arthropoda</taxon>
        <taxon>Hexapoda</taxon>
        <taxon>Insecta</taxon>
        <taxon>Pterygota</taxon>
        <taxon>Neoptera</taxon>
        <taxon>Endopterygota</taxon>
        <taxon>Coleoptera</taxon>
        <taxon>Polyphaga</taxon>
        <taxon>Cucujiformia</taxon>
        <taxon>Tenebrionidae</taxon>
        <taxon>Tenebrio</taxon>
    </lineage>
</organism>